<comment type="caution">
    <text evidence="2">The sequence shown here is derived from an EMBL/GenBank/DDBJ whole genome shotgun (WGS) entry which is preliminary data.</text>
</comment>
<feature type="compositionally biased region" description="Polar residues" evidence="1">
    <location>
        <begin position="150"/>
        <end position="173"/>
    </location>
</feature>
<keyword evidence="3" id="KW-1185">Reference proteome</keyword>
<feature type="region of interest" description="Disordered" evidence="1">
    <location>
        <begin position="139"/>
        <end position="192"/>
    </location>
</feature>
<dbReference type="AlphaFoldDB" id="A0A8X6Q0I0"/>
<gene>
    <name evidence="2" type="ORF">NPIL_704671</name>
</gene>
<reference evidence="2" key="1">
    <citation type="submission" date="2020-08" db="EMBL/GenBank/DDBJ databases">
        <title>Multicomponent nature underlies the extraordinary mechanical properties of spider dragline silk.</title>
        <authorList>
            <person name="Kono N."/>
            <person name="Nakamura H."/>
            <person name="Mori M."/>
            <person name="Yoshida Y."/>
            <person name="Ohtoshi R."/>
            <person name="Malay A.D."/>
            <person name="Moran D.A.P."/>
            <person name="Tomita M."/>
            <person name="Numata K."/>
            <person name="Arakawa K."/>
        </authorList>
    </citation>
    <scope>NUCLEOTIDE SEQUENCE</scope>
</reference>
<dbReference type="Proteomes" id="UP000887013">
    <property type="component" value="Unassembled WGS sequence"/>
</dbReference>
<evidence type="ECO:0000313" key="3">
    <source>
        <dbReference type="Proteomes" id="UP000887013"/>
    </source>
</evidence>
<dbReference type="EMBL" id="BMAW01026991">
    <property type="protein sequence ID" value="GFT99717.1"/>
    <property type="molecule type" value="Genomic_DNA"/>
</dbReference>
<proteinExistence type="predicted"/>
<accession>A0A8X6Q0I0</accession>
<protein>
    <submittedName>
        <fullName evidence="2">Uncharacterized protein</fullName>
    </submittedName>
</protein>
<sequence>MDYARLHLSQSKERLAKFSPTGWHRDQTDFTLGPHVSSFENVHQRFLLKPGLGRKLDKNAIVIGFLVGDETCSITSVLSGRQTGSTVDEGAVWKESIATDENAPKRSSFYTVPDRMMAGLASPTLLTCDEWNGWGSEGVCSPPNDDTRCNTDTGQSPLSHGSESRCSGNSATDSADDMGRGEDTGVGGNAERGTVEYQPSIEEGIFLCMSEMKGRHARCREGSAVGRQSRECEVVTAWYGHRRAEAYRRPAGQCEVA</sequence>
<evidence type="ECO:0000256" key="1">
    <source>
        <dbReference type="SAM" id="MobiDB-lite"/>
    </source>
</evidence>
<evidence type="ECO:0000313" key="2">
    <source>
        <dbReference type="EMBL" id="GFT99717.1"/>
    </source>
</evidence>
<name>A0A8X6Q0I0_NEPPI</name>
<organism evidence="2 3">
    <name type="scientific">Nephila pilipes</name>
    <name type="common">Giant wood spider</name>
    <name type="synonym">Nephila maculata</name>
    <dbReference type="NCBI Taxonomy" id="299642"/>
    <lineage>
        <taxon>Eukaryota</taxon>
        <taxon>Metazoa</taxon>
        <taxon>Ecdysozoa</taxon>
        <taxon>Arthropoda</taxon>
        <taxon>Chelicerata</taxon>
        <taxon>Arachnida</taxon>
        <taxon>Araneae</taxon>
        <taxon>Araneomorphae</taxon>
        <taxon>Entelegynae</taxon>
        <taxon>Araneoidea</taxon>
        <taxon>Nephilidae</taxon>
        <taxon>Nephila</taxon>
    </lineage>
</organism>